<sequence>MAGAVSKVGWKIIGGAAAAAGGTAATRSVNAVHKKVRGGEPPRLAHPDTSWREAMFWALLSAVAVAIGRLAAERAVAVGWARATGALPPGMEREPEPVAEPAG</sequence>
<gene>
    <name evidence="1" type="ORF">I7412_22455</name>
</gene>
<dbReference type="Proteomes" id="UP000604475">
    <property type="component" value="Unassembled WGS sequence"/>
</dbReference>
<proteinExistence type="predicted"/>
<evidence type="ECO:0000313" key="2">
    <source>
        <dbReference type="Proteomes" id="UP000604475"/>
    </source>
</evidence>
<keyword evidence="2" id="KW-1185">Reference proteome</keyword>
<name>A0A937UQ98_9ACTN</name>
<dbReference type="AlphaFoldDB" id="A0A937UQ98"/>
<evidence type="ECO:0000313" key="1">
    <source>
        <dbReference type="EMBL" id="MBL7629878.1"/>
    </source>
</evidence>
<protein>
    <submittedName>
        <fullName evidence="1">DUF4235 domain-containing protein</fullName>
    </submittedName>
</protein>
<reference evidence="1" key="1">
    <citation type="submission" date="2020-12" db="EMBL/GenBank/DDBJ databases">
        <title>Genomic characterization of non-nitrogen-fixing Frankia strains.</title>
        <authorList>
            <person name="Carlos-Shanley C."/>
            <person name="Guerra T."/>
            <person name="Hahn D."/>
        </authorList>
    </citation>
    <scope>NUCLEOTIDE SEQUENCE</scope>
    <source>
        <strain evidence="1">CN6</strain>
    </source>
</reference>
<dbReference type="RefSeq" id="WP_203005885.1">
    <property type="nucleotide sequence ID" value="NZ_JADWYU010000056.1"/>
</dbReference>
<accession>A0A937UQ98</accession>
<dbReference type="Pfam" id="PF14019">
    <property type="entry name" value="DUF4235"/>
    <property type="match status" value="1"/>
</dbReference>
<dbReference type="EMBL" id="JAEACQ010000239">
    <property type="protein sequence ID" value="MBL7629878.1"/>
    <property type="molecule type" value="Genomic_DNA"/>
</dbReference>
<dbReference type="InterPro" id="IPR025329">
    <property type="entry name" value="DUF4235"/>
</dbReference>
<organism evidence="1 2">
    <name type="scientific">Frankia nepalensis</name>
    <dbReference type="NCBI Taxonomy" id="1836974"/>
    <lineage>
        <taxon>Bacteria</taxon>
        <taxon>Bacillati</taxon>
        <taxon>Actinomycetota</taxon>
        <taxon>Actinomycetes</taxon>
        <taxon>Frankiales</taxon>
        <taxon>Frankiaceae</taxon>
        <taxon>Frankia</taxon>
    </lineage>
</organism>
<comment type="caution">
    <text evidence="1">The sequence shown here is derived from an EMBL/GenBank/DDBJ whole genome shotgun (WGS) entry which is preliminary data.</text>
</comment>